<evidence type="ECO:0000313" key="2">
    <source>
        <dbReference type="Proteomes" id="UP000053676"/>
    </source>
</evidence>
<reference evidence="2" key="1">
    <citation type="journal article" date="2014" name="Nat. Genet.">
        <title>Genome of the human hookworm Necator americanus.</title>
        <authorList>
            <person name="Tang Y.T."/>
            <person name="Gao X."/>
            <person name="Rosa B.A."/>
            <person name="Abubucker S."/>
            <person name="Hallsworth-Pepin K."/>
            <person name="Martin J."/>
            <person name="Tyagi R."/>
            <person name="Heizer E."/>
            <person name="Zhang X."/>
            <person name="Bhonagiri-Palsikar V."/>
            <person name="Minx P."/>
            <person name="Warren W.C."/>
            <person name="Wang Q."/>
            <person name="Zhan B."/>
            <person name="Hotez P.J."/>
            <person name="Sternberg P.W."/>
            <person name="Dougall A."/>
            <person name="Gaze S.T."/>
            <person name="Mulvenna J."/>
            <person name="Sotillo J."/>
            <person name="Ranganathan S."/>
            <person name="Rabelo E.M."/>
            <person name="Wilson R.K."/>
            <person name="Felgner P.L."/>
            <person name="Bethony J."/>
            <person name="Hawdon J.M."/>
            <person name="Gasser R.B."/>
            <person name="Loukas A."/>
            <person name="Mitreva M."/>
        </authorList>
    </citation>
    <scope>NUCLEOTIDE SEQUENCE [LARGE SCALE GENOMIC DNA]</scope>
</reference>
<organism evidence="1 2">
    <name type="scientific">Necator americanus</name>
    <name type="common">Human hookworm</name>
    <dbReference type="NCBI Taxonomy" id="51031"/>
    <lineage>
        <taxon>Eukaryota</taxon>
        <taxon>Metazoa</taxon>
        <taxon>Ecdysozoa</taxon>
        <taxon>Nematoda</taxon>
        <taxon>Chromadorea</taxon>
        <taxon>Rhabditida</taxon>
        <taxon>Rhabditina</taxon>
        <taxon>Rhabditomorpha</taxon>
        <taxon>Strongyloidea</taxon>
        <taxon>Ancylostomatidae</taxon>
        <taxon>Bunostominae</taxon>
        <taxon>Necator</taxon>
    </lineage>
</organism>
<dbReference type="AlphaFoldDB" id="W2T3W9"/>
<dbReference type="Proteomes" id="UP000053676">
    <property type="component" value="Unassembled WGS sequence"/>
</dbReference>
<accession>W2T3W9</accession>
<keyword evidence="2" id="KW-1185">Reference proteome</keyword>
<gene>
    <name evidence="1" type="ORF">NECAME_03380</name>
</gene>
<evidence type="ECO:0000313" key="1">
    <source>
        <dbReference type="EMBL" id="ETN76710.1"/>
    </source>
</evidence>
<protein>
    <submittedName>
        <fullName evidence="1">Uncharacterized protein</fullName>
    </submittedName>
</protein>
<proteinExistence type="predicted"/>
<dbReference type="KEGG" id="nai:NECAME_03380"/>
<dbReference type="EMBL" id="KI660212">
    <property type="protein sequence ID" value="ETN76710.1"/>
    <property type="molecule type" value="Genomic_DNA"/>
</dbReference>
<sequence>MSGSGQHRLPVVCHRIKYSPSNGVATGDRYGEPVECLNQTEGGRDKLLAKVGSKMNAMEQKLAEALHLGNSGNERRCLFSQVMRRANALVKECEEGVRTDTQSRLGKQPTEEAGDTVPEVKNIIRRPTLTRKMTVEEEHMGEYFVWRQVVCSLPSYGLDLRAP</sequence>
<dbReference type="OrthoDB" id="5875859at2759"/>
<name>W2T3W9_NECAM</name>